<name>A0A484AR72_DRONA</name>
<accession>A0A484AR72</accession>
<evidence type="ECO:0000313" key="2">
    <source>
        <dbReference type="Proteomes" id="UP000295192"/>
    </source>
</evidence>
<sequence>MATEVQLPGEKANSPSRK</sequence>
<comment type="caution">
    <text evidence="1">The sequence shown here is derived from an EMBL/GenBank/DDBJ whole genome shotgun (WGS) entry which is preliminary data.</text>
</comment>
<feature type="non-terminal residue" evidence="1">
    <location>
        <position position="18"/>
    </location>
</feature>
<evidence type="ECO:0000313" key="1">
    <source>
        <dbReference type="EMBL" id="TDG38874.1"/>
    </source>
</evidence>
<protein>
    <submittedName>
        <fullName evidence="1">Uncharacterized protein</fullName>
    </submittedName>
</protein>
<proteinExistence type="predicted"/>
<reference evidence="1 2" key="1">
    <citation type="journal article" date="2019" name="J. Hered.">
        <title>An Improved Genome Assembly for Drosophila navojoa, the Basal Species in the mojavensis Cluster.</title>
        <authorList>
            <person name="Vanderlinde T."/>
            <person name="Dupim E.G."/>
            <person name="Nazario-Yepiz N.O."/>
            <person name="Carvalho A.B."/>
        </authorList>
    </citation>
    <scope>NUCLEOTIDE SEQUENCE [LARGE SCALE GENOMIC DNA]</scope>
    <source>
        <strain evidence="1">Navoj_Jal97</strain>
        <tissue evidence="1">Whole organism</tissue>
    </source>
</reference>
<keyword evidence="2" id="KW-1185">Reference proteome</keyword>
<gene>
    <name evidence="1" type="ORF">AWZ03_014703</name>
</gene>
<dbReference type="AlphaFoldDB" id="A0A484AR72"/>
<dbReference type="Proteomes" id="UP000295192">
    <property type="component" value="Unassembled WGS sequence"/>
</dbReference>
<organism evidence="1 2">
    <name type="scientific">Drosophila navojoa</name>
    <name type="common">Fruit fly</name>
    <dbReference type="NCBI Taxonomy" id="7232"/>
    <lineage>
        <taxon>Eukaryota</taxon>
        <taxon>Metazoa</taxon>
        <taxon>Ecdysozoa</taxon>
        <taxon>Arthropoda</taxon>
        <taxon>Hexapoda</taxon>
        <taxon>Insecta</taxon>
        <taxon>Pterygota</taxon>
        <taxon>Neoptera</taxon>
        <taxon>Endopterygota</taxon>
        <taxon>Diptera</taxon>
        <taxon>Brachycera</taxon>
        <taxon>Muscomorpha</taxon>
        <taxon>Ephydroidea</taxon>
        <taxon>Drosophilidae</taxon>
        <taxon>Drosophila</taxon>
    </lineage>
</organism>
<dbReference type="EMBL" id="LSRL02001726">
    <property type="protein sequence ID" value="TDG38874.1"/>
    <property type="molecule type" value="Genomic_DNA"/>
</dbReference>